<dbReference type="GeneID" id="54577150"/>
<dbReference type="Pfam" id="PF26639">
    <property type="entry name" value="Het-6_barrel"/>
    <property type="match status" value="1"/>
</dbReference>
<keyword evidence="2" id="KW-1185">Reference proteome</keyword>
<dbReference type="AlphaFoldDB" id="A0A6A6IB47"/>
<reference evidence="1" key="1">
    <citation type="journal article" date="2020" name="Stud. Mycol.">
        <title>101 Dothideomycetes genomes: a test case for predicting lifestyles and emergence of pathogens.</title>
        <authorList>
            <person name="Haridas S."/>
            <person name="Albert R."/>
            <person name="Binder M."/>
            <person name="Bloem J."/>
            <person name="Labutti K."/>
            <person name="Salamov A."/>
            <person name="Andreopoulos B."/>
            <person name="Baker S."/>
            <person name="Barry K."/>
            <person name="Bills G."/>
            <person name="Bluhm B."/>
            <person name="Cannon C."/>
            <person name="Castanera R."/>
            <person name="Culley D."/>
            <person name="Daum C."/>
            <person name="Ezra D."/>
            <person name="Gonzalez J."/>
            <person name="Henrissat B."/>
            <person name="Kuo A."/>
            <person name="Liang C."/>
            <person name="Lipzen A."/>
            <person name="Lutzoni F."/>
            <person name="Magnuson J."/>
            <person name="Mondo S."/>
            <person name="Nolan M."/>
            <person name="Ohm R."/>
            <person name="Pangilinan J."/>
            <person name="Park H.-J."/>
            <person name="Ramirez L."/>
            <person name="Alfaro M."/>
            <person name="Sun H."/>
            <person name="Tritt A."/>
            <person name="Yoshinaga Y."/>
            <person name="Zwiers L.-H."/>
            <person name="Turgeon B."/>
            <person name="Goodwin S."/>
            <person name="Spatafora J."/>
            <person name="Crous P."/>
            <person name="Grigoriev I."/>
        </authorList>
    </citation>
    <scope>NUCLEOTIDE SEQUENCE</scope>
    <source>
        <strain evidence="1">CBS 122368</strain>
    </source>
</reference>
<protein>
    <submittedName>
        <fullName evidence="1">Uncharacterized protein</fullName>
    </submittedName>
</protein>
<dbReference type="RefSeq" id="XP_033682798.1">
    <property type="nucleotide sequence ID" value="XM_033823820.1"/>
</dbReference>
<sequence>PEALRPGDIICVLFGAAVPFMLRPQEHYFLLVGECYIHELMDGHVIRLRRGGGGVKRSSKTENLRYIDAMLLNRLRFSKSTLYCRCFGIFRLQGQQDFLPFFHA</sequence>
<gene>
    <name evidence="1" type="ORF">BU26DRAFT_429086</name>
</gene>
<proteinExistence type="predicted"/>
<evidence type="ECO:0000313" key="2">
    <source>
        <dbReference type="Proteomes" id="UP000800094"/>
    </source>
</evidence>
<name>A0A6A6IB47_9PLEO</name>
<dbReference type="Proteomes" id="UP000800094">
    <property type="component" value="Unassembled WGS sequence"/>
</dbReference>
<accession>A0A6A6IB47</accession>
<dbReference type="EMBL" id="ML987196">
    <property type="protein sequence ID" value="KAF2247794.1"/>
    <property type="molecule type" value="Genomic_DNA"/>
</dbReference>
<evidence type="ECO:0000313" key="1">
    <source>
        <dbReference type="EMBL" id="KAF2247794.1"/>
    </source>
</evidence>
<organism evidence="1 2">
    <name type="scientific">Trematosphaeria pertusa</name>
    <dbReference type="NCBI Taxonomy" id="390896"/>
    <lineage>
        <taxon>Eukaryota</taxon>
        <taxon>Fungi</taxon>
        <taxon>Dikarya</taxon>
        <taxon>Ascomycota</taxon>
        <taxon>Pezizomycotina</taxon>
        <taxon>Dothideomycetes</taxon>
        <taxon>Pleosporomycetidae</taxon>
        <taxon>Pleosporales</taxon>
        <taxon>Massarineae</taxon>
        <taxon>Trematosphaeriaceae</taxon>
        <taxon>Trematosphaeria</taxon>
    </lineage>
</organism>
<dbReference type="OrthoDB" id="2157530at2759"/>
<feature type="non-terminal residue" evidence="1">
    <location>
        <position position="1"/>
    </location>
</feature>